<proteinExistence type="predicted"/>
<dbReference type="AlphaFoldDB" id="A0A4P9YNB6"/>
<dbReference type="EMBL" id="ML005110">
    <property type="protein sequence ID" value="RKP20120.1"/>
    <property type="molecule type" value="Genomic_DNA"/>
</dbReference>
<gene>
    <name evidence="1" type="ORF">ROZALSC1DRAFT_21691</name>
</gene>
<dbReference type="Proteomes" id="UP000281549">
    <property type="component" value="Unassembled WGS sequence"/>
</dbReference>
<organism evidence="1 2">
    <name type="scientific">Rozella allomycis (strain CSF55)</name>
    <dbReference type="NCBI Taxonomy" id="988480"/>
    <lineage>
        <taxon>Eukaryota</taxon>
        <taxon>Fungi</taxon>
        <taxon>Fungi incertae sedis</taxon>
        <taxon>Cryptomycota</taxon>
        <taxon>Cryptomycota incertae sedis</taxon>
        <taxon>Rozella</taxon>
    </lineage>
</organism>
<accession>A0A4P9YNB6</accession>
<evidence type="ECO:0000313" key="1">
    <source>
        <dbReference type="EMBL" id="RKP20120.1"/>
    </source>
</evidence>
<name>A0A4P9YNB6_ROZAC</name>
<sequence>MDDYLPRKNTVHMQMSLRELDKVVHIDNIKPQKMRTQCICPTTKRHGFCHYINGTKKYDEANVRFGRKLTLSENDKTKGYIEIGAKTNLNIGDELLLYYGSQHNLE</sequence>
<reference evidence="2" key="1">
    <citation type="journal article" date="2018" name="Nat. Microbiol.">
        <title>Leveraging single-cell genomics to expand the fungal tree of life.</title>
        <authorList>
            <person name="Ahrendt S.R."/>
            <person name="Quandt C.A."/>
            <person name="Ciobanu D."/>
            <person name="Clum A."/>
            <person name="Salamov A."/>
            <person name="Andreopoulos B."/>
            <person name="Cheng J.F."/>
            <person name="Woyke T."/>
            <person name="Pelin A."/>
            <person name="Henrissat B."/>
            <person name="Reynolds N.K."/>
            <person name="Benny G.L."/>
            <person name="Smith M.E."/>
            <person name="James T.Y."/>
            <person name="Grigoriev I.V."/>
        </authorList>
    </citation>
    <scope>NUCLEOTIDE SEQUENCE [LARGE SCALE GENOMIC DNA]</scope>
    <source>
        <strain evidence="2">CSF55</strain>
    </source>
</reference>
<protein>
    <recommendedName>
        <fullName evidence="3">SET domain-containing protein</fullName>
    </recommendedName>
</protein>
<evidence type="ECO:0008006" key="3">
    <source>
        <dbReference type="Google" id="ProtNLM"/>
    </source>
</evidence>
<evidence type="ECO:0000313" key="2">
    <source>
        <dbReference type="Proteomes" id="UP000281549"/>
    </source>
</evidence>